<dbReference type="PANTHER" id="PTHR13544:SF0">
    <property type="entry name" value="THIOREDOXIN REDUCTASE-LIKE SELENOPROTEIN T"/>
    <property type="match status" value="1"/>
</dbReference>
<organism evidence="4 5">
    <name type="scientific">Carpinus fangiana</name>
    <dbReference type="NCBI Taxonomy" id="176857"/>
    <lineage>
        <taxon>Eukaryota</taxon>
        <taxon>Viridiplantae</taxon>
        <taxon>Streptophyta</taxon>
        <taxon>Embryophyta</taxon>
        <taxon>Tracheophyta</taxon>
        <taxon>Spermatophyta</taxon>
        <taxon>Magnoliopsida</taxon>
        <taxon>eudicotyledons</taxon>
        <taxon>Gunneridae</taxon>
        <taxon>Pentapetalae</taxon>
        <taxon>rosids</taxon>
        <taxon>fabids</taxon>
        <taxon>Fagales</taxon>
        <taxon>Betulaceae</taxon>
        <taxon>Carpinus</taxon>
    </lineage>
</organism>
<keyword evidence="2" id="KW-0676">Redox-active center</keyword>
<evidence type="ECO:0008006" key="6">
    <source>
        <dbReference type="Google" id="ProtNLM"/>
    </source>
</evidence>
<dbReference type="SUPFAM" id="SSF52833">
    <property type="entry name" value="Thioredoxin-like"/>
    <property type="match status" value="1"/>
</dbReference>
<feature type="region of interest" description="Disordered" evidence="3">
    <location>
        <begin position="133"/>
        <end position="175"/>
    </location>
</feature>
<gene>
    <name evidence="4" type="ORF">FH972_011711</name>
</gene>
<keyword evidence="1" id="KW-0732">Signal</keyword>
<dbReference type="InterPro" id="IPR036249">
    <property type="entry name" value="Thioredoxin-like_sf"/>
</dbReference>
<dbReference type="NCBIfam" id="TIGR02174">
    <property type="entry name" value="CXXU_selWTH"/>
    <property type="match status" value="1"/>
</dbReference>
<dbReference type="Gene3D" id="3.40.30.10">
    <property type="entry name" value="Glutaredoxin"/>
    <property type="match status" value="1"/>
</dbReference>
<evidence type="ECO:0000256" key="3">
    <source>
        <dbReference type="SAM" id="MobiDB-lite"/>
    </source>
</evidence>
<evidence type="ECO:0000313" key="4">
    <source>
        <dbReference type="EMBL" id="KAE8039283.1"/>
    </source>
</evidence>
<proteinExistence type="predicted"/>
<dbReference type="Proteomes" id="UP000327013">
    <property type="component" value="Chromosome 4"/>
</dbReference>
<evidence type="ECO:0000256" key="2">
    <source>
        <dbReference type="ARBA" id="ARBA00023284"/>
    </source>
</evidence>
<dbReference type="InterPro" id="IPR019389">
    <property type="entry name" value="Selenoprotein_T"/>
</dbReference>
<dbReference type="GO" id="GO:0045454">
    <property type="term" value="P:cell redox homeostasis"/>
    <property type="evidence" value="ECO:0007669"/>
    <property type="project" value="TreeGrafter"/>
</dbReference>
<keyword evidence="5" id="KW-1185">Reference proteome</keyword>
<protein>
    <recommendedName>
        <fullName evidence="6">SelT-like protein</fullName>
    </recommendedName>
</protein>
<dbReference type="AlphaFoldDB" id="A0A660KS44"/>
<accession>A0A660KS44</accession>
<name>A0A660KS44_9ROSI</name>
<sequence>MWAIGGELHETNLANAGDTWGGCYSKGMASGAKKVTTIVHGCNDVGVASGVVEAVTKDSGCCSVGVDMGAEFVTNKDENHVLLDSGMSNFSGPIQDDGVVVPIMEDGLDSTKYVESIPGVGVALKNPSAVGKTRGSTLRGWKRQAHSSTTVAPTSVLVRTSRRKRSDGSSGGQSKKVKKYDEHLIVTSGVGGIGLGNTVNINFCASCSYRGTAVTMKKMLDTVFPGIDVVLANYPPSLPKRLLAKVVPFFQMGAVAIVVAGEHIFPMLGVMAPPAWYYSLRANKFGTIATFWLLGNAAQSFLQSSGAFEVYLNDELVFSKLNEGRFPGEIELKDLIGKRLTTTGIVDGLGNLWS</sequence>
<evidence type="ECO:0000313" key="5">
    <source>
        <dbReference type="Proteomes" id="UP000327013"/>
    </source>
</evidence>
<dbReference type="GO" id="GO:0005789">
    <property type="term" value="C:endoplasmic reticulum membrane"/>
    <property type="evidence" value="ECO:0007669"/>
    <property type="project" value="TreeGrafter"/>
</dbReference>
<dbReference type="InterPro" id="IPR011893">
    <property type="entry name" value="Selenoprotein_Rdx-typ"/>
</dbReference>
<dbReference type="PANTHER" id="PTHR13544">
    <property type="entry name" value="SELENOPROTEIN T"/>
    <property type="match status" value="1"/>
</dbReference>
<dbReference type="GO" id="GO:0004791">
    <property type="term" value="F:thioredoxin-disulfide reductase (NADPH) activity"/>
    <property type="evidence" value="ECO:0007669"/>
    <property type="project" value="TreeGrafter"/>
</dbReference>
<dbReference type="EMBL" id="CM017324">
    <property type="protein sequence ID" value="KAE8039283.1"/>
    <property type="molecule type" value="Genomic_DNA"/>
</dbReference>
<reference evidence="4 5" key="1">
    <citation type="submission" date="2019-06" db="EMBL/GenBank/DDBJ databases">
        <title>A chromosomal-level reference genome of Carpinus fangiana (Coryloideae, Betulaceae).</title>
        <authorList>
            <person name="Yang X."/>
            <person name="Wang Z."/>
            <person name="Zhang L."/>
            <person name="Hao G."/>
            <person name="Liu J."/>
            <person name="Yang Y."/>
        </authorList>
    </citation>
    <scope>NUCLEOTIDE SEQUENCE [LARGE SCALE GENOMIC DNA]</scope>
    <source>
        <strain evidence="4">Cfa_2016G</strain>
        <tissue evidence="4">Leaf</tissue>
    </source>
</reference>
<dbReference type="OrthoDB" id="60822at2759"/>
<evidence type="ECO:0000256" key="1">
    <source>
        <dbReference type="ARBA" id="ARBA00022729"/>
    </source>
</evidence>
<dbReference type="Pfam" id="PF10262">
    <property type="entry name" value="Rdx"/>
    <property type="match status" value="1"/>
</dbReference>